<dbReference type="GO" id="GO:0000139">
    <property type="term" value="C:Golgi membrane"/>
    <property type="evidence" value="ECO:0007669"/>
    <property type="project" value="UniProtKB-SubCell"/>
</dbReference>
<evidence type="ECO:0000256" key="2">
    <source>
        <dbReference type="ARBA" id="ARBA00004922"/>
    </source>
</evidence>
<evidence type="ECO:0000313" key="17">
    <source>
        <dbReference type="EMBL" id="MBN3314211.1"/>
    </source>
</evidence>
<protein>
    <recommendedName>
        <fullName evidence="4">alpha-1,6-mannosyl-glycoprotein 6-beta-N-acetylglucosaminyltransferase</fullName>
        <ecNumber evidence="4">2.4.1.155</ecNumber>
    </recommendedName>
</protein>
<evidence type="ECO:0000256" key="3">
    <source>
        <dbReference type="ARBA" id="ARBA00007477"/>
    </source>
</evidence>
<keyword evidence="9 15" id="KW-1133">Transmembrane helix</keyword>
<feature type="non-terminal residue" evidence="17">
    <location>
        <position position="1"/>
    </location>
</feature>
<sequence length="1124" mass="124782">CFFCFVNFYSRIFVAGIGFFSLCFLMTSLGGQFSSKRLGDSPFTIRTEVLGGPESRGVLRKISDMLEVVMKRVDALSKMGNISDSRRLDELSSAISRRGAVYCFCKEAAFSADNCGAEPRPTRCAHCARAAVSMVTKTLQTRISASQLPPLPVASWFQPAGLVERIQAIAQNVSNMAVKVEQILQHSLTAGRVRDGITGQCEIPKDPRFPDCPSKVEWMRARWTSDPCYAFYGVDGSDCSFLVYLSEVEWFCPRLAWRNHTSPPTHKPQDKRQAAFRTDITALLEQVGTGKESLSFMKRRIRRLASQWGTAAHRLDHKLRSPWRQQRKILVHVGFLTEESGDVFSPKVLKGGPLGEMVQWADILTALYVLGHNLKISISVKELQGAVTQPPRSESKGSVTARSLPVCSACRLGCSASPLGPGLQRLSQADSVPFSGNADDDNQAAAQTERETGVTPCCAAVRSPQLGPPRSAPVGFLGVPPGRGSCPLTGPLPFDLIYTDYHGMQQMKQHMGLSLKKHNSMSSSNSSSKTLLAPYENCGWVTDETSKEQLFKKIMLQAVSFSGPAGICLGLDKRFYKKAKQQKCVKASSLSAFIPSGRKWSTPRAGRDGLSCKAALPGNDGGSVNDAGAGPAQSGGREMACSCTGLSKCHIRVIDTFGTEPAYNHEEYATLHGYRTNWGYWNLNSKQYMTMFPHTPDNSFMGFVSEELNETEKADIQRNKVNNMAVVYGKEPSMWKGKEKFLQILHRYMEIHGTVYYEAQRPPEVPAFVKNHGLLPQQELQQLLRKAKLFIGFGFPYEGPAPLEAIANGCIFLQPRFRPPHSSLNHEFFRGKPTSREVSSQHPYAEQYIGKPHVITVDFNNSQEFDSAIREIMRTKVLLMDIDLVPLISAGGQRELPALLLKQNWRARVSVQLQKNAKQPGAPLLRFLARRSSSLSAVRFFPQVKPYLPFEYTCEGMLERVHAYIQHQDFCAPTVPFTPSNFSKSLPGVRRSPFLLLPDAAGLAWDPNVTAPPSWPPLSALRLLVSEEGQSCTDKCQRRGLICEPAFFGFINNKEALSRLEVQCEGVESEMNHIFPAFSVSRRECGLQKEPLLFSCAGLNSKYRRLCPCRDFRKGQVALCRDCL</sequence>
<evidence type="ECO:0000256" key="5">
    <source>
        <dbReference type="ARBA" id="ARBA00022676"/>
    </source>
</evidence>
<reference evidence="17" key="1">
    <citation type="journal article" date="2021" name="Cell">
        <title>Tracing the genetic footprints of vertebrate landing in non-teleost ray-finned fishes.</title>
        <authorList>
            <person name="Bi X."/>
            <person name="Wang K."/>
            <person name="Yang L."/>
            <person name="Pan H."/>
            <person name="Jiang H."/>
            <person name="Wei Q."/>
            <person name="Fang M."/>
            <person name="Yu H."/>
            <person name="Zhu C."/>
            <person name="Cai Y."/>
            <person name="He Y."/>
            <person name="Gan X."/>
            <person name="Zeng H."/>
            <person name="Yu D."/>
            <person name="Zhu Y."/>
            <person name="Jiang H."/>
            <person name="Qiu Q."/>
            <person name="Yang H."/>
            <person name="Zhang Y.E."/>
            <person name="Wang W."/>
            <person name="Zhu M."/>
            <person name="He S."/>
            <person name="Zhang G."/>
        </authorList>
    </citation>
    <scope>NUCLEOTIDE SEQUENCE</scope>
    <source>
        <strain evidence="17">Allg_001</strain>
    </source>
</reference>
<keyword evidence="5" id="KW-0328">Glycosyltransferase</keyword>
<evidence type="ECO:0000256" key="7">
    <source>
        <dbReference type="ARBA" id="ARBA00022692"/>
    </source>
</evidence>
<keyword evidence="12" id="KW-0325">Glycoprotein</keyword>
<dbReference type="PANTHER" id="PTHR15075">
    <property type="entry name" value="ALPHA-MANNOSIDE BETA-1,6-N-ACETYLGLUCOSAMINYLTRANSFERASE"/>
    <property type="match status" value="1"/>
</dbReference>
<comment type="catalytic activity">
    <reaction evidence="13">
        <text>N(4)-{beta-D-GlcNAc-(1-&gt;2)-[beta-D-GlcNAc-(1-&gt;4)]-alpha-D-Man-(1-&gt;3)-[beta-D-GlcNAc-(1-&gt;2)-alpha-D-Man-(1-&gt;6)]-beta-D-Man-(1-&gt;4)-beta-D-GlcNAc-(1-&gt;4)-beta-D-GlcNAc}-L-asparaginyl-[protein] + UDP-N-acetyl-alpha-D-glucosamine = N(4)-{beta-D-GlcNAc-(1-&gt;2)-[beta-D-GlcNAc-(1-&gt;4)]-alpha-D-Man-(1-&gt;3)-[beta-D-GlcNAc-(1-&gt;2)-[beta-D-GlcNAc-(1-&gt;6)]-alpha-D-Man-(1-&gt;6)]-beta-D-Man-(1-&gt;4)-beta-D-GlcNAc-(1-&gt;4)-beta-D-GlcNAc}-L-asparaginyl-[protein] + UDP + H(+)</text>
        <dbReference type="Rhea" id="RHEA:16921"/>
        <dbReference type="Rhea" id="RHEA-COMP:14374"/>
        <dbReference type="Rhea" id="RHEA-COMP:14377"/>
        <dbReference type="ChEBI" id="CHEBI:15378"/>
        <dbReference type="ChEBI" id="CHEBI:57705"/>
        <dbReference type="ChEBI" id="CHEBI:58223"/>
        <dbReference type="ChEBI" id="CHEBI:139507"/>
        <dbReference type="ChEBI" id="CHEBI:139510"/>
        <dbReference type="EC" id="2.4.1.155"/>
    </reaction>
</comment>
<feature type="transmembrane region" description="Helical" evidence="15">
    <location>
        <begin position="12"/>
        <end position="33"/>
    </location>
</feature>
<comment type="subcellular location">
    <subcellularLocation>
        <location evidence="1">Golgi apparatus membrane</location>
        <topology evidence="1">Single-pass type II membrane protein</topology>
    </subcellularLocation>
</comment>
<evidence type="ECO:0000256" key="1">
    <source>
        <dbReference type="ARBA" id="ARBA00004323"/>
    </source>
</evidence>
<feature type="domain" description="Glycosyltransferase family 18 catalytic" evidence="16">
    <location>
        <begin position="647"/>
        <end position="877"/>
    </location>
</feature>
<evidence type="ECO:0000256" key="11">
    <source>
        <dbReference type="ARBA" id="ARBA00023136"/>
    </source>
</evidence>
<dbReference type="EC" id="2.4.1.155" evidence="4"/>
<dbReference type="InterPro" id="IPR026116">
    <property type="entry name" value="GT18_cat"/>
</dbReference>
<feature type="domain" description="Glycosyltransferase family 18 catalytic" evidence="16">
    <location>
        <begin position="943"/>
        <end position="1109"/>
    </location>
</feature>
<accession>A0A8J7NJY1</accession>
<comment type="similarity">
    <text evidence="3">Belongs to the glycosyltransferase 18 family.</text>
</comment>
<feature type="domain" description="Glycosyltransferase family 18 catalytic" evidence="16">
    <location>
        <begin position="228"/>
        <end position="393"/>
    </location>
</feature>
<dbReference type="AlphaFoldDB" id="A0A8J7NJY1"/>
<evidence type="ECO:0000256" key="8">
    <source>
        <dbReference type="ARBA" id="ARBA00022968"/>
    </source>
</evidence>
<keyword evidence="11 15" id="KW-0472">Membrane</keyword>
<organism evidence="17 18">
    <name type="scientific">Atractosteus spatula</name>
    <name type="common">Alligator gar</name>
    <name type="synonym">Lepisosteus spatula</name>
    <dbReference type="NCBI Taxonomy" id="7917"/>
    <lineage>
        <taxon>Eukaryota</taxon>
        <taxon>Metazoa</taxon>
        <taxon>Chordata</taxon>
        <taxon>Craniata</taxon>
        <taxon>Vertebrata</taxon>
        <taxon>Euteleostomi</taxon>
        <taxon>Actinopterygii</taxon>
        <taxon>Neopterygii</taxon>
        <taxon>Holostei</taxon>
        <taxon>Semionotiformes</taxon>
        <taxon>Lepisosteidae</taxon>
        <taxon>Atractosteus</taxon>
    </lineage>
</organism>
<dbReference type="GO" id="GO:0030144">
    <property type="term" value="F:alpha-1,6-mannosylglycoprotein 6-beta-N-acetylglucosaminyltransferase activity"/>
    <property type="evidence" value="ECO:0007669"/>
    <property type="project" value="UniProtKB-EC"/>
</dbReference>
<evidence type="ECO:0000256" key="13">
    <source>
        <dbReference type="ARBA" id="ARBA00048243"/>
    </source>
</evidence>
<gene>
    <name evidence="17" type="primary">Mgat5b_1</name>
    <name evidence="17" type="ORF">GTO95_0013007</name>
</gene>
<evidence type="ECO:0000256" key="4">
    <source>
        <dbReference type="ARBA" id="ARBA00012671"/>
    </source>
</evidence>
<keyword evidence="6" id="KW-0808">Transferase</keyword>
<evidence type="ECO:0000256" key="12">
    <source>
        <dbReference type="ARBA" id="ARBA00023180"/>
    </source>
</evidence>
<feature type="non-terminal residue" evidence="17">
    <location>
        <position position="1124"/>
    </location>
</feature>
<dbReference type="Pfam" id="PF15024">
    <property type="entry name" value="Glyco_transf_18"/>
    <property type="match status" value="4"/>
</dbReference>
<dbReference type="InterPro" id="IPR052105">
    <property type="entry name" value="MGAT5_Glycosyltransferase"/>
</dbReference>
<feature type="region of interest" description="Disordered" evidence="14">
    <location>
        <begin position="426"/>
        <end position="451"/>
    </location>
</feature>
<evidence type="ECO:0000256" key="6">
    <source>
        <dbReference type="ARBA" id="ARBA00022679"/>
    </source>
</evidence>
<evidence type="ECO:0000256" key="14">
    <source>
        <dbReference type="SAM" id="MobiDB-lite"/>
    </source>
</evidence>
<evidence type="ECO:0000259" key="16">
    <source>
        <dbReference type="Pfam" id="PF15024"/>
    </source>
</evidence>
<keyword evidence="18" id="KW-1185">Reference proteome</keyword>
<evidence type="ECO:0000256" key="10">
    <source>
        <dbReference type="ARBA" id="ARBA00023034"/>
    </source>
</evidence>
<comment type="caution">
    <text evidence="17">The sequence shown here is derived from an EMBL/GenBank/DDBJ whole genome shotgun (WGS) entry which is preliminary data.</text>
</comment>
<evidence type="ECO:0000256" key="15">
    <source>
        <dbReference type="SAM" id="Phobius"/>
    </source>
</evidence>
<evidence type="ECO:0000256" key="9">
    <source>
        <dbReference type="ARBA" id="ARBA00022989"/>
    </source>
</evidence>
<dbReference type="Proteomes" id="UP000736164">
    <property type="component" value="Unassembled WGS sequence"/>
</dbReference>
<feature type="domain" description="Glycosyltransferase family 18 catalytic" evidence="16">
    <location>
        <begin position="476"/>
        <end position="519"/>
    </location>
</feature>
<comment type="pathway">
    <text evidence="2">Protein modification; protein glycosylation.</text>
</comment>
<dbReference type="UniPathway" id="UPA00378"/>
<proteinExistence type="inferred from homology"/>
<dbReference type="EMBL" id="JAAWVO010014709">
    <property type="protein sequence ID" value="MBN3314211.1"/>
    <property type="molecule type" value="Genomic_DNA"/>
</dbReference>
<dbReference type="GO" id="GO:0006487">
    <property type="term" value="P:protein N-linked glycosylation"/>
    <property type="evidence" value="ECO:0007669"/>
    <property type="project" value="TreeGrafter"/>
</dbReference>
<keyword evidence="8" id="KW-0735">Signal-anchor</keyword>
<keyword evidence="10" id="KW-0333">Golgi apparatus</keyword>
<name>A0A8J7NJY1_ATRSP</name>
<evidence type="ECO:0000313" key="18">
    <source>
        <dbReference type="Proteomes" id="UP000736164"/>
    </source>
</evidence>
<keyword evidence="7 15" id="KW-0812">Transmembrane</keyword>
<dbReference type="PANTHER" id="PTHR15075:SF6">
    <property type="entry name" value="ALPHA-1,6-MANNOSYLGLYCOPROTEIN 6-BETA-N-ACETYLGLUCOSAMINYLTRANSFERASE B"/>
    <property type="match status" value="1"/>
</dbReference>